<evidence type="ECO:0000313" key="1">
    <source>
        <dbReference type="EMBL" id="MEA1079593.1"/>
    </source>
</evidence>
<dbReference type="PROSITE" id="PS51257">
    <property type="entry name" value="PROKAR_LIPOPROTEIN"/>
    <property type="match status" value="1"/>
</dbReference>
<gene>
    <name evidence="1" type="ORF">U5822_02865</name>
</gene>
<organism evidence="1 2">
    <name type="scientific">Marinobacter qingdaonensis</name>
    <dbReference type="NCBI Taxonomy" id="3108486"/>
    <lineage>
        <taxon>Bacteria</taxon>
        <taxon>Pseudomonadati</taxon>
        <taxon>Pseudomonadota</taxon>
        <taxon>Gammaproteobacteria</taxon>
        <taxon>Pseudomonadales</taxon>
        <taxon>Marinobacteraceae</taxon>
        <taxon>Marinobacter</taxon>
    </lineage>
</organism>
<accession>A0ABU5NUV4</accession>
<proteinExistence type="predicted"/>
<sequence>MKPLLSLSASLFALGLAGCGEESDTMPVDGRDFDGVAYGESASYTGKVIDGYLVNARVWLDMDGDGQYTPGPLTVTLDNGASVELASGEPTAMTGAGGNFALDTAELAVPASVGPDLDPRDFPLIALALPGKTLEETPSGDVPVARAYLMSAAPGVRNVTPLTTLARYRSLVGLPAGTGDDLAESLSELNLVRDYVMAGDDRAHAYARALVRFMASQIPDGYNDLLGRSGSDGTERYLSPQGVRLLGISLVRQANTVVALVDDAASGRYRNVDIQSLALPTVPLELSDPTLLTSQRVYAQPERSQTLPSNLSDLDLSAELTFDYTEAGRLKSVSADGCLAPSMPELARLISVNGYMAELPTQWLPAAALSSQSRIHYDVEGVDERLEFDWDNRQIRFETTTSCHQHNDVYAGSSELGGTPEITYSWTLAEGALAELVAQLPQPGGGTLTRTLVPDTSNAADQFPGYRLSEQGSAVASLVFDATVQGCALMDEAKDAPLAVSARQPFTVTSDAPLPAGLVDLALELDAREFSYPGEEDSLSTSRPLRYGVLDLATAGLDNVDSDGAFEWLMLYPALGGAGFIDGQPNLIREAYLKTYSGSQACGREFGDLPSSAFARVEYRYQSLSGYLVGLLQ</sequence>
<keyword evidence="2" id="KW-1185">Reference proteome</keyword>
<dbReference type="Proteomes" id="UP001305746">
    <property type="component" value="Unassembled WGS sequence"/>
</dbReference>
<name>A0ABU5NUV4_9GAMM</name>
<dbReference type="RefSeq" id="WP_322854112.1">
    <property type="nucleotide sequence ID" value="NZ_JAYDCJ010000001.1"/>
</dbReference>
<comment type="caution">
    <text evidence="1">The sequence shown here is derived from an EMBL/GenBank/DDBJ whole genome shotgun (WGS) entry which is preliminary data.</text>
</comment>
<protein>
    <recommendedName>
        <fullName evidence="3">Lipoprotein</fullName>
    </recommendedName>
</protein>
<reference evidence="1 2" key="1">
    <citation type="submission" date="2023-12" db="EMBL/GenBank/DDBJ databases">
        <title>Marinobacter qingdaonensis sp. nov., isolated from the intertidal sediment of Qingdao, PR China.</title>
        <authorList>
            <person name="Li Y."/>
        </authorList>
    </citation>
    <scope>NUCLEOTIDE SEQUENCE [LARGE SCALE GENOMIC DNA]</scope>
    <source>
        <strain evidence="1 2">ASW11-75</strain>
    </source>
</reference>
<evidence type="ECO:0000313" key="2">
    <source>
        <dbReference type="Proteomes" id="UP001305746"/>
    </source>
</evidence>
<evidence type="ECO:0008006" key="3">
    <source>
        <dbReference type="Google" id="ProtNLM"/>
    </source>
</evidence>
<dbReference type="EMBL" id="JAYDCJ010000001">
    <property type="protein sequence ID" value="MEA1079593.1"/>
    <property type="molecule type" value="Genomic_DNA"/>
</dbReference>